<dbReference type="InterPro" id="IPR036409">
    <property type="entry name" value="Aldolase_II/adducin_N_sf"/>
</dbReference>
<dbReference type="InterPro" id="IPR050197">
    <property type="entry name" value="Aldolase_class_II_sugar_metab"/>
</dbReference>
<dbReference type="SMART" id="SM01007">
    <property type="entry name" value="Aldolase_II"/>
    <property type="match status" value="1"/>
</dbReference>
<organism evidence="4 5">
    <name type="scientific">Oceanicella actignis</name>
    <dbReference type="NCBI Taxonomy" id="1189325"/>
    <lineage>
        <taxon>Bacteria</taxon>
        <taxon>Pseudomonadati</taxon>
        <taxon>Pseudomonadota</taxon>
        <taxon>Alphaproteobacteria</taxon>
        <taxon>Rhodobacterales</taxon>
        <taxon>Paracoccaceae</taxon>
        <taxon>Oceanicella</taxon>
    </lineage>
</organism>
<dbReference type="AlphaFoldDB" id="A0A1M7S289"/>
<dbReference type="Proteomes" id="UP000184066">
    <property type="component" value="Unassembled WGS sequence"/>
</dbReference>
<dbReference type="GO" id="GO:0046872">
    <property type="term" value="F:metal ion binding"/>
    <property type="evidence" value="ECO:0007669"/>
    <property type="project" value="UniProtKB-KW"/>
</dbReference>
<dbReference type="InterPro" id="IPR001303">
    <property type="entry name" value="Aldolase_II/adducin_N"/>
</dbReference>
<protein>
    <submittedName>
        <fullName evidence="4">L-fuculose-phosphate aldolase</fullName>
    </submittedName>
</protein>
<dbReference type="Gene3D" id="3.40.225.10">
    <property type="entry name" value="Class II aldolase/adducin N-terminal domain"/>
    <property type="match status" value="1"/>
</dbReference>
<dbReference type="SUPFAM" id="SSF53639">
    <property type="entry name" value="AraD/HMP-PK domain-like"/>
    <property type="match status" value="1"/>
</dbReference>
<dbReference type="RefSeq" id="WP_091764132.1">
    <property type="nucleotide sequence ID" value="NZ_FOHL01000002.1"/>
</dbReference>
<dbReference type="PANTHER" id="PTHR22789:SF0">
    <property type="entry name" value="3-OXO-TETRONATE 4-PHOSPHATE DECARBOXYLASE-RELATED"/>
    <property type="match status" value="1"/>
</dbReference>
<reference evidence="4 5" key="1">
    <citation type="submission" date="2016-12" db="EMBL/GenBank/DDBJ databases">
        <authorList>
            <person name="Song W.-J."/>
            <person name="Kurnit D.M."/>
        </authorList>
    </citation>
    <scope>NUCLEOTIDE SEQUENCE [LARGE SCALE GENOMIC DNA]</scope>
    <source>
        <strain evidence="4 5">CGMCC 1.10808</strain>
    </source>
</reference>
<gene>
    <name evidence="4" type="ORF">SAMN05216200_101470</name>
</gene>
<dbReference type="GO" id="GO:0019323">
    <property type="term" value="P:pentose catabolic process"/>
    <property type="evidence" value="ECO:0007669"/>
    <property type="project" value="TreeGrafter"/>
</dbReference>
<evidence type="ECO:0000313" key="4">
    <source>
        <dbReference type="EMBL" id="SHN52591.1"/>
    </source>
</evidence>
<dbReference type="EMBL" id="FRDL01000001">
    <property type="protein sequence ID" value="SHN52591.1"/>
    <property type="molecule type" value="Genomic_DNA"/>
</dbReference>
<dbReference type="Pfam" id="PF00596">
    <property type="entry name" value="Aldolase_II"/>
    <property type="match status" value="1"/>
</dbReference>
<evidence type="ECO:0000313" key="5">
    <source>
        <dbReference type="Proteomes" id="UP000184066"/>
    </source>
</evidence>
<evidence type="ECO:0000256" key="2">
    <source>
        <dbReference type="ARBA" id="ARBA00023239"/>
    </source>
</evidence>
<keyword evidence="5" id="KW-1185">Reference proteome</keyword>
<feature type="domain" description="Class II aldolase/adducin N-terminal" evidence="3">
    <location>
        <begin position="10"/>
        <end position="186"/>
    </location>
</feature>
<dbReference type="GO" id="GO:0016832">
    <property type="term" value="F:aldehyde-lyase activity"/>
    <property type="evidence" value="ECO:0007669"/>
    <property type="project" value="TreeGrafter"/>
</dbReference>
<keyword evidence="1" id="KW-0479">Metal-binding</keyword>
<evidence type="ECO:0000256" key="1">
    <source>
        <dbReference type="ARBA" id="ARBA00022723"/>
    </source>
</evidence>
<dbReference type="STRING" id="1189325.SAMN04488119_10248"/>
<sequence>MTDEERRLREEIIAMCLRFEASGLNQGTSGNVSARFEGRMIVTPSATPYAAMTAESLASTALEGPPAWQGPLPPSSEWRIHRDILRARPEIGAVAHLHPTYATAFAMCRMAIPAAHYMVAAFGGDDVRCADYAVFGGEALSQAALRALEGRTACLLANHGVIVLGETLAKAEWRAVELETLARQTWAAMQIGTPAVLSAAQMAEVRARFAGYGLRED</sequence>
<name>A0A1M7S289_9RHOB</name>
<evidence type="ECO:0000259" key="3">
    <source>
        <dbReference type="SMART" id="SM01007"/>
    </source>
</evidence>
<proteinExistence type="predicted"/>
<dbReference type="GO" id="GO:0005829">
    <property type="term" value="C:cytosol"/>
    <property type="evidence" value="ECO:0007669"/>
    <property type="project" value="TreeGrafter"/>
</dbReference>
<keyword evidence="2" id="KW-0456">Lyase</keyword>
<dbReference type="PANTHER" id="PTHR22789">
    <property type="entry name" value="FUCULOSE PHOSPHATE ALDOLASE"/>
    <property type="match status" value="1"/>
</dbReference>
<dbReference type="OrthoDB" id="5291399at2"/>
<accession>A0A1M7S289</accession>